<gene>
    <name evidence="1" type="ORF">UFOPK1493_04049</name>
</gene>
<accession>A0A6J6GB59</accession>
<reference evidence="1" key="1">
    <citation type="submission" date="2020-05" db="EMBL/GenBank/DDBJ databases">
        <authorList>
            <person name="Chiriac C."/>
            <person name="Salcher M."/>
            <person name="Ghai R."/>
            <person name="Kavagutti S V."/>
        </authorList>
    </citation>
    <scope>NUCLEOTIDE SEQUENCE</scope>
</reference>
<protein>
    <submittedName>
        <fullName evidence="1">Unannotated protein</fullName>
    </submittedName>
</protein>
<organism evidence="1">
    <name type="scientific">freshwater metagenome</name>
    <dbReference type="NCBI Taxonomy" id="449393"/>
    <lineage>
        <taxon>unclassified sequences</taxon>
        <taxon>metagenomes</taxon>
        <taxon>ecological metagenomes</taxon>
    </lineage>
</organism>
<dbReference type="AlphaFoldDB" id="A0A6J6GB59"/>
<sequence>MNKPTTSRAARGDDKLAAHLRASLPADARAVDVLAFEILALRRDLLPSVERIMNTSGEVETAERALVLFRDSLSIAGDPNRDPRVAIANAQATTGAATES</sequence>
<evidence type="ECO:0000313" key="1">
    <source>
        <dbReference type="EMBL" id="CAB4596703.1"/>
    </source>
</evidence>
<dbReference type="EMBL" id="CAEZSR010000277">
    <property type="protein sequence ID" value="CAB4596703.1"/>
    <property type="molecule type" value="Genomic_DNA"/>
</dbReference>
<proteinExistence type="predicted"/>
<name>A0A6J6GB59_9ZZZZ</name>